<comment type="induction">
    <text evidence="9">By stress conditions e.g. heat shock.</text>
</comment>
<name>A0ABN4NEE3_9BACL</name>
<dbReference type="NCBIfam" id="NF001413">
    <property type="entry name" value="PRK00290.1"/>
    <property type="match status" value="1"/>
</dbReference>
<gene>
    <name evidence="9 12" type="primary">dnaK</name>
    <name evidence="12" type="ORF">GS3922_03635</name>
</gene>
<dbReference type="EMBL" id="CP014342">
    <property type="protein sequence ID" value="AMX82844.1"/>
    <property type="molecule type" value="Genomic_DNA"/>
</dbReference>
<dbReference type="InterPro" id="IPR029047">
    <property type="entry name" value="HSP70_peptide-bd_sf"/>
</dbReference>
<evidence type="ECO:0000256" key="1">
    <source>
        <dbReference type="ARBA" id="ARBA00002290"/>
    </source>
</evidence>
<organism evidence="12 13">
    <name type="scientific">Geobacillus subterraneus</name>
    <dbReference type="NCBI Taxonomy" id="129338"/>
    <lineage>
        <taxon>Bacteria</taxon>
        <taxon>Bacillati</taxon>
        <taxon>Bacillota</taxon>
        <taxon>Bacilli</taxon>
        <taxon>Bacillales</taxon>
        <taxon>Anoxybacillaceae</taxon>
        <taxon>Geobacillus</taxon>
    </lineage>
</organism>
<evidence type="ECO:0000313" key="12">
    <source>
        <dbReference type="EMBL" id="AMX82844.1"/>
    </source>
</evidence>
<dbReference type="PROSITE" id="PS01036">
    <property type="entry name" value="HSP70_3"/>
    <property type="match status" value="1"/>
</dbReference>
<dbReference type="PANTHER" id="PTHR19375">
    <property type="entry name" value="HEAT SHOCK PROTEIN 70KDA"/>
    <property type="match status" value="1"/>
</dbReference>
<evidence type="ECO:0000256" key="5">
    <source>
        <dbReference type="ARBA" id="ARBA00022741"/>
    </source>
</evidence>
<dbReference type="InterPro" id="IPR029048">
    <property type="entry name" value="HSP70_C_sf"/>
</dbReference>
<evidence type="ECO:0000256" key="3">
    <source>
        <dbReference type="ARBA" id="ARBA00014415"/>
    </source>
</evidence>
<dbReference type="Gene3D" id="3.90.640.10">
    <property type="entry name" value="Actin, Chain A, domain 4"/>
    <property type="match status" value="1"/>
</dbReference>
<evidence type="ECO:0000256" key="8">
    <source>
        <dbReference type="ARBA" id="ARBA00023186"/>
    </source>
</evidence>
<dbReference type="SUPFAM" id="SSF53067">
    <property type="entry name" value="Actin-like ATPase domain"/>
    <property type="match status" value="2"/>
</dbReference>
<keyword evidence="13" id="KW-1185">Reference proteome</keyword>
<dbReference type="PROSITE" id="PS00329">
    <property type="entry name" value="HSP70_2"/>
    <property type="match status" value="1"/>
</dbReference>
<dbReference type="PROSITE" id="PS00297">
    <property type="entry name" value="HSP70_1"/>
    <property type="match status" value="1"/>
</dbReference>
<keyword evidence="8 9" id="KW-0143">Chaperone</keyword>
<comment type="function">
    <text evidence="1 9">Acts as a chaperone.</text>
</comment>
<dbReference type="RefSeq" id="WP_063165225.1">
    <property type="nucleotide sequence ID" value="NZ_CP014342.1"/>
</dbReference>
<proteinExistence type="evidence at transcript level"/>
<reference evidence="12 13" key="1">
    <citation type="submission" date="2016-02" db="EMBL/GenBank/DDBJ databases">
        <title>Complete genome sequence of Geobacillus subterraneus KCTC 3922T.</title>
        <authorList>
            <person name="Lee D.-W."/>
            <person name="Lee Y.-J."/>
            <person name="Lee S.-J."/>
            <person name="Park G.-S."/>
            <person name="Lee S.-J."/>
            <person name="Shin J.-H."/>
        </authorList>
    </citation>
    <scope>NUCLEOTIDE SEQUENCE [LARGE SCALE GENOMIC DNA]</scope>
    <source>
        <strain evidence="12 13">KCTC 3922</strain>
    </source>
</reference>
<keyword evidence="6 9" id="KW-0067">ATP-binding</keyword>
<dbReference type="Pfam" id="PF00012">
    <property type="entry name" value="HSP70"/>
    <property type="match status" value="1"/>
</dbReference>
<sequence>MSKIIGIDLGTTNSCVAVLEGGEAKVIPNPEGNRTTPSVVAFKNGERLVGEVAKRQAITNPNTIISIKRHMGTDYKVEIEGKQYTPQEISAIILQYLKSYAEDYLGEPVTRAVITVPAYFNDAQRQATKDAGRIAGLEVERIINEPTAAALAYGLDKEEDQTILVYDLGGGTFDVSILELGDGVFEVKATAGDNHLGGDDFDQVIIDYLVSQFKQEHGIDLSKDKMALQRLKDAAEKAKKELSGVTQTQISLPFISANENGPLHLETTLTRAKFEELSAHLVERTMGPVRQALQDAGLTPADIDKVILVGGSTRIPAVQEAIKRELGKEPHKGVNPDEVVAIGAAIQGGVIAGEVKDVVLLDVTPLSLGIETMGGVFTKLIERNTTIPTSKSQVFTTAADNQTTVDIHVLQGERPMAADNKTLGRFQLTGIPPAPRGVPQIEVTFDIDANGIVHVRAKDLGTNKEQSITIKSSSGLSEEEIQRMIKEAEENAEADRKRKEAAELRNEADQLIFTTEKMVKELEGKVSADEIKKAQEAKDALKAALEKNDLDDIRKKKEALQEAVQQLSIKLYEQAAQQAQAGAADKDNVVDAEFEEVNDDK</sequence>
<dbReference type="Gene3D" id="3.30.420.40">
    <property type="match status" value="2"/>
</dbReference>
<dbReference type="Gene3D" id="1.20.1270.10">
    <property type="match status" value="1"/>
</dbReference>
<evidence type="ECO:0000256" key="11">
    <source>
        <dbReference type="SAM" id="Coils"/>
    </source>
</evidence>
<dbReference type="InterPro" id="IPR018181">
    <property type="entry name" value="Heat_shock_70_CS"/>
</dbReference>
<evidence type="ECO:0000256" key="9">
    <source>
        <dbReference type="HAMAP-Rule" id="MF_00332"/>
    </source>
</evidence>
<keyword evidence="7 9" id="KW-0346">Stress response</keyword>
<keyword evidence="11" id="KW-0175">Coiled coil</keyword>
<feature type="modified residue" description="Phosphothreonine; by autocatalysis" evidence="9">
    <location>
        <position position="172"/>
    </location>
</feature>
<evidence type="ECO:0000256" key="10">
    <source>
        <dbReference type="RuleBase" id="RU003322"/>
    </source>
</evidence>
<feature type="coiled-coil region" evidence="11">
    <location>
        <begin position="478"/>
        <end position="570"/>
    </location>
</feature>
<evidence type="ECO:0000313" key="13">
    <source>
        <dbReference type="Proteomes" id="UP000076226"/>
    </source>
</evidence>
<dbReference type="InterPro" id="IPR013126">
    <property type="entry name" value="Hsp_70_fam"/>
</dbReference>
<keyword evidence="5 9" id="KW-0547">Nucleotide-binding</keyword>
<evidence type="ECO:0000256" key="2">
    <source>
        <dbReference type="ARBA" id="ARBA00007381"/>
    </source>
</evidence>
<dbReference type="InterPro" id="IPR012725">
    <property type="entry name" value="Chaperone_DnaK"/>
</dbReference>
<dbReference type="SUPFAM" id="SSF100920">
    <property type="entry name" value="Heat shock protein 70kD (HSP70), peptide-binding domain"/>
    <property type="match status" value="1"/>
</dbReference>
<dbReference type="CDD" id="cd10234">
    <property type="entry name" value="ASKHA_NBD_HSP70_DnaK-like"/>
    <property type="match status" value="1"/>
</dbReference>
<protein>
    <recommendedName>
        <fullName evidence="3 9">Chaperone protein DnaK</fullName>
    </recommendedName>
    <alternativeName>
        <fullName evidence="9">HSP70</fullName>
    </alternativeName>
    <alternativeName>
        <fullName evidence="9">Heat shock 70 kDa protein</fullName>
    </alternativeName>
    <alternativeName>
        <fullName evidence="9">Heat shock protein 70</fullName>
    </alternativeName>
</protein>
<evidence type="ECO:0000256" key="4">
    <source>
        <dbReference type="ARBA" id="ARBA00022553"/>
    </source>
</evidence>
<evidence type="ECO:0000256" key="7">
    <source>
        <dbReference type="ARBA" id="ARBA00023016"/>
    </source>
</evidence>
<dbReference type="Gene3D" id="2.60.34.10">
    <property type="entry name" value="Substrate Binding Domain Of DNAk, Chain A, domain 1"/>
    <property type="match status" value="1"/>
</dbReference>
<comment type="similarity">
    <text evidence="2 9 10">Belongs to the heat shock protein 70 family.</text>
</comment>
<dbReference type="PRINTS" id="PR00301">
    <property type="entry name" value="HEATSHOCK70"/>
</dbReference>
<feature type="coiled-coil region" evidence="11">
    <location>
        <begin position="221"/>
        <end position="248"/>
    </location>
</feature>
<dbReference type="HAMAP" id="MF_00332">
    <property type="entry name" value="DnaK"/>
    <property type="match status" value="1"/>
</dbReference>
<accession>A0ABN4NEE3</accession>
<dbReference type="SUPFAM" id="SSF100934">
    <property type="entry name" value="Heat shock protein 70kD (HSP70), C-terminal subdomain"/>
    <property type="match status" value="1"/>
</dbReference>
<evidence type="ECO:0000256" key="6">
    <source>
        <dbReference type="ARBA" id="ARBA00022840"/>
    </source>
</evidence>
<keyword evidence="4 9" id="KW-0597">Phosphoprotein</keyword>
<dbReference type="Proteomes" id="UP000076226">
    <property type="component" value="Chromosome"/>
</dbReference>
<dbReference type="NCBIfam" id="TIGR02350">
    <property type="entry name" value="prok_dnaK"/>
    <property type="match status" value="1"/>
</dbReference>
<dbReference type="InterPro" id="IPR043129">
    <property type="entry name" value="ATPase_NBD"/>
</dbReference>